<dbReference type="RefSeq" id="WP_111627302.1">
    <property type="nucleotide sequence ID" value="NZ_QLMC01000001.1"/>
</dbReference>
<dbReference type="InterPro" id="IPR003718">
    <property type="entry name" value="OsmC/Ohr_fam"/>
</dbReference>
<dbReference type="InterPro" id="IPR015946">
    <property type="entry name" value="KH_dom-like_a/b"/>
</dbReference>
<dbReference type="Proteomes" id="UP000248790">
    <property type="component" value="Unassembled WGS sequence"/>
</dbReference>
<keyword evidence="2" id="KW-1185">Reference proteome</keyword>
<dbReference type="PANTHER" id="PTHR39624:SF2">
    <property type="entry name" value="OSMC-LIKE PROTEIN"/>
    <property type="match status" value="1"/>
</dbReference>
<dbReference type="Pfam" id="PF02566">
    <property type="entry name" value="OsmC"/>
    <property type="match status" value="1"/>
</dbReference>
<proteinExistence type="predicted"/>
<accession>A0A327X8T4</accession>
<evidence type="ECO:0000313" key="2">
    <source>
        <dbReference type="Proteomes" id="UP000248790"/>
    </source>
</evidence>
<evidence type="ECO:0000313" key="1">
    <source>
        <dbReference type="EMBL" id="RAK03171.1"/>
    </source>
</evidence>
<dbReference type="SUPFAM" id="SSF82784">
    <property type="entry name" value="OsmC-like"/>
    <property type="match status" value="1"/>
</dbReference>
<dbReference type="PANTHER" id="PTHR39624">
    <property type="entry name" value="PROTEIN INVOLVED IN RIMO-MEDIATED BETA-METHYLTHIOLATION OF RIBOSOMAL PROTEIN S12 YCAO"/>
    <property type="match status" value="1"/>
</dbReference>
<dbReference type="EMBL" id="QLMC01000001">
    <property type="protein sequence ID" value="RAK03171.1"/>
    <property type="molecule type" value="Genomic_DNA"/>
</dbReference>
<dbReference type="InterPro" id="IPR036102">
    <property type="entry name" value="OsmC/Ohrsf"/>
</dbReference>
<protein>
    <submittedName>
        <fullName evidence="1">Putative OsmC-like protein</fullName>
    </submittedName>
</protein>
<reference evidence="1 2" key="1">
    <citation type="submission" date="2018-06" db="EMBL/GenBank/DDBJ databases">
        <title>Genomic Encyclopedia of Archaeal and Bacterial Type Strains, Phase II (KMG-II): from individual species to whole genera.</title>
        <authorList>
            <person name="Goeker M."/>
        </authorList>
    </citation>
    <scope>NUCLEOTIDE SEQUENCE [LARGE SCALE GENOMIC DNA]</scope>
    <source>
        <strain evidence="1 2">DSM 21851</strain>
    </source>
</reference>
<organism evidence="1 2">
    <name type="scientific">Larkinella arboricola</name>
    <dbReference type="NCBI Taxonomy" id="643671"/>
    <lineage>
        <taxon>Bacteria</taxon>
        <taxon>Pseudomonadati</taxon>
        <taxon>Bacteroidota</taxon>
        <taxon>Cytophagia</taxon>
        <taxon>Cytophagales</taxon>
        <taxon>Spirosomataceae</taxon>
        <taxon>Larkinella</taxon>
    </lineage>
</organism>
<comment type="caution">
    <text evidence="1">The sequence shown here is derived from an EMBL/GenBank/DDBJ whole genome shotgun (WGS) entry which is preliminary data.</text>
</comment>
<dbReference type="AlphaFoldDB" id="A0A327X8T4"/>
<name>A0A327X8T4_LARAB</name>
<gene>
    <name evidence="1" type="ORF">LX87_01293</name>
</gene>
<dbReference type="OrthoDB" id="290036at2"/>
<sequence length="144" mass="15882">MPTVHTTYLGDLRTEATHLQSGTRILTDAPTDNTGKGEAFSPTDLVATALGSCIITTMGIVARRDGIELPTSDLTITKVMSKDTPRRIVRIEIDIVMGSSDHFTEEYRAKMENIAHTCPVAISLHPDLEQVVRFEWKEVEKVSA</sequence>
<dbReference type="Gene3D" id="3.30.300.20">
    <property type="match status" value="1"/>
</dbReference>